<dbReference type="InterPro" id="IPR042225">
    <property type="entry name" value="Ncb2"/>
</dbReference>
<comment type="caution">
    <text evidence="5">The sequence shown here is derived from an EMBL/GenBank/DDBJ whole genome shotgun (WGS) entry which is preliminary data.</text>
</comment>
<dbReference type="Proteomes" id="UP000769528">
    <property type="component" value="Unassembled WGS sequence"/>
</dbReference>
<protein>
    <recommendedName>
        <fullName evidence="4">Transcription factor CBF/NF-Y/archaeal histone domain-containing protein</fullName>
    </recommendedName>
</protein>
<reference evidence="5" key="1">
    <citation type="journal article" date="2021" name="Open Biol.">
        <title>Shared evolutionary footprints suggest mitochondrial oxidative damage underlies multiple complex I losses in fungi.</title>
        <authorList>
            <person name="Schikora-Tamarit M.A."/>
            <person name="Marcet-Houben M."/>
            <person name="Nosek J."/>
            <person name="Gabaldon T."/>
        </authorList>
    </citation>
    <scope>NUCLEOTIDE SEQUENCE</scope>
    <source>
        <strain evidence="5">CBS6341</strain>
    </source>
</reference>
<dbReference type="FunFam" id="1.10.20.10:FF:000019">
    <property type="entry name" value="Negative cofactor 2 beta"/>
    <property type="match status" value="1"/>
</dbReference>
<dbReference type="Gene3D" id="1.10.20.10">
    <property type="entry name" value="Histone, subunit A"/>
    <property type="match status" value="1"/>
</dbReference>
<dbReference type="InterPro" id="IPR009072">
    <property type="entry name" value="Histone-fold"/>
</dbReference>
<dbReference type="GO" id="GO:0051123">
    <property type="term" value="P:RNA polymerase II preinitiation complex assembly"/>
    <property type="evidence" value="ECO:0007669"/>
    <property type="project" value="TreeGrafter"/>
</dbReference>
<evidence type="ECO:0000313" key="5">
    <source>
        <dbReference type="EMBL" id="KAH3676192.1"/>
    </source>
</evidence>
<dbReference type="GO" id="GO:0046982">
    <property type="term" value="F:protein heterodimerization activity"/>
    <property type="evidence" value="ECO:0007669"/>
    <property type="project" value="InterPro"/>
</dbReference>
<dbReference type="GO" id="GO:0017054">
    <property type="term" value="C:negative cofactor 2 complex"/>
    <property type="evidence" value="ECO:0007669"/>
    <property type="project" value="InterPro"/>
</dbReference>
<name>A0A9P8PQG4_9ASCO</name>
<dbReference type="AlphaFoldDB" id="A0A9P8PQG4"/>
<reference evidence="5" key="2">
    <citation type="submission" date="2021-01" db="EMBL/GenBank/DDBJ databases">
        <authorList>
            <person name="Schikora-Tamarit M.A."/>
        </authorList>
    </citation>
    <scope>NUCLEOTIDE SEQUENCE</scope>
    <source>
        <strain evidence="5">CBS6341</strain>
    </source>
</reference>
<dbReference type="CDD" id="cd22905">
    <property type="entry name" value="HFD_Dr1"/>
    <property type="match status" value="1"/>
</dbReference>
<feature type="domain" description="Transcription factor CBF/NF-Y/archaeal histone" evidence="4">
    <location>
        <begin position="14"/>
        <end position="78"/>
    </location>
</feature>
<dbReference type="GO" id="GO:0016251">
    <property type="term" value="F:RNA polymerase II general transcription initiation factor activity"/>
    <property type="evidence" value="ECO:0007669"/>
    <property type="project" value="TreeGrafter"/>
</dbReference>
<evidence type="ECO:0000313" key="6">
    <source>
        <dbReference type="Proteomes" id="UP000769528"/>
    </source>
</evidence>
<keyword evidence="6" id="KW-1185">Reference proteome</keyword>
<dbReference type="Pfam" id="PF00808">
    <property type="entry name" value="CBFD_NFYB_HMF"/>
    <property type="match status" value="1"/>
</dbReference>
<dbReference type="InterPro" id="IPR003958">
    <property type="entry name" value="CBFA_NFYB_domain"/>
</dbReference>
<dbReference type="GO" id="GO:0017025">
    <property type="term" value="F:TBP-class protein binding"/>
    <property type="evidence" value="ECO:0007669"/>
    <property type="project" value="TreeGrafter"/>
</dbReference>
<comment type="subcellular location">
    <subcellularLocation>
        <location evidence="1">Nucleus</location>
    </subcellularLocation>
</comment>
<proteinExistence type="predicted"/>
<accession>A0A9P8PQG4</accession>
<sequence>MADFGGNASNEELSLPKATVQKIISEILPPDLTFSKDARDLVIECCIEFIMILSDQSNEIAEQETKKTIASDHVIKALQELGFNDYIEPIEKVLAEHKELQKGRERKSNKFQNSGFSEEELLRQQEELFRQSRSRLQNQNSFSGSSGEINESKPVKEE</sequence>
<dbReference type="PANTHER" id="PTHR46138">
    <property type="entry name" value="PROTEIN DR1"/>
    <property type="match status" value="1"/>
</dbReference>
<organism evidence="5 6">
    <name type="scientific">Wickerhamomyces mucosus</name>
    <dbReference type="NCBI Taxonomy" id="1378264"/>
    <lineage>
        <taxon>Eukaryota</taxon>
        <taxon>Fungi</taxon>
        <taxon>Dikarya</taxon>
        <taxon>Ascomycota</taxon>
        <taxon>Saccharomycotina</taxon>
        <taxon>Saccharomycetes</taxon>
        <taxon>Phaffomycetales</taxon>
        <taxon>Wickerhamomycetaceae</taxon>
        <taxon>Wickerhamomyces</taxon>
    </lineage>
</organism>
<dbReference type="OrthoDB" id="601405at2759"/>
<feature type="compositionally biased region" description="Polar residues" evidence="3">
    <location>
        <begin position="136"/>
        <end position="149"/>
    </location>
</feature>
<dbReference type="GO" id="GO:0000122">
    <property type="term" value="P:negative regulation of transcription by RNA polymerase II"/>
    <property type="evidence" value="ECO:0007669"/>
    <property type="project" value="InterPro"/>
</dbReference>
<dbReference type="SUPFAM" id="SSF47113">
    <property type="entry name" value="Histone-fold"/>
    <property type="match status" value="1"/>
</dbReference>
<evidence type="ECO:0000259" key="4">
    <source>
        <dbReference type="Pfam" id="PF00808"/>
    </source>
</evidence>
<evidence type="ECO:0000256" key="1">
    <source>
        <dbReference type="ARBA" id="ARBA00004123"/>
    </source>
</evidence>
<dbReference type="PANTHER" id="PTHR46138:SF1">
    <property type="entry name" value="PROTEIN DR1"/>
    <property type="match status" value="1"/>
</dbReference>
<feature type="region of interest" description="Disordered" evidence="3">
    <location>
        <begin position="132"/>
        <end position="158"/>
    </location>
</feature>
<gene>
    <name evidence="5" type="ORF">WICMUC_002214</name>
</gene>
<evidence type="ECO:0000256" key="3">
    <source>
        <dbReference type="SAM" id="MobiDB-lite"/>
    </source>
</evidence>
<dbReference type="EMBL" id="JAEUBF010000677">
    <property type="protein sequence ID" value="KAH3676192.1"/>
    <property type="molecule type" value="Genomic_DNA"/>
</dbReference>
<keyword evidence="2" id="KW-0539">Nucleus</keyword>
<evidence type="ECO:0000256" key="2">
    <source>
        <dbReference type="ARBA" id="ARBA00023242"/>
    </source>
</evidence>